<evidence type="ECO:0000256" key="6">
    <source>
        <dbReference type="ARBA" id="ARBA00023235"/>
    </source>
</evidence>
<protein>
    <recommendedName>
        <fullName evidence="3 8">Diaminopimelate epimerase</fullName>
        <shortName evidence="8">DAP epimerase</shortName>
        <ecNumber evidence="3 8">5.1.1.7</ecNumber>
    </recommendedName>
    <alternativeName>
        <fullName evidence="8">PLP-independent amino acid racemase</fullName>
    </alternativeName>
</protein>
<dbReference type="InterPro" id="IPR001653">
    <property type="entry name" value="DAP_epimerase_DapF"/>
</dbReference>
<comment type="pathway">
    <text evidence="1 8">Amino-acid biosynthesis; L-lysine biosynthesis via DAP pathway; DL-2,6-diaminopimelate from LL-2,6-diaminopimelate: step 1/1.</text>
</comment>
<dbReference type="Gene3D" id="3.10.310.10">
    <property type="entry name" value="Diaminopimelate Epimerase, Chain A, domain 1"/>
    <property type="match status" value="2"/>
</dbReference>
<feature type="binding site" evidence="8">
    <location>
        <position position="65"/>
    </location>
    <ligand>
        <name>substrate</name>
    </ligand>
</feature>
<comment type="similarity">
    <text evidence="2 8">Belongs to the diaminopimelate epimerase family.</text>
</comment>
<evidence type="ECO:0000256" key="4">
    <source>
        <dbReference type="ARBA" id="ARBA00022605"/>
    </source>
</evidence>
<dbReference type="KEGG" id="plan:A1s21148_04350"/>
<evidence type="ECO:0000256" key="2">
    <source>
        <dbReference type="ARBA" id="ARBA00010219"/>
    </source>
</evidence>
<evidence type="ECO:0000313" key="10">
    <source>
        <dbReference type="EMBL" id="ASY11348.1"/>
    </source>
</evidence>
<keyword evidence="4 8" id="KW-0028">Amino-acid biosynthesis</keyword>
<evidence type="ECO:0000313" key="11">
    <source>
        <dbReference type="Proteomes" id="UP000217144"/>
    </source>
</evidence>
<dbReference type="EC" id="5.1.1.7" evidence="3 8"/>
<comment type="subcellular location">
    <subcellularLocation>
        <location evidence="8">Cytoplasm</location>
    </subcellularLocation>
</comment>
<name>A0AAC9YS70_9ACTN</name>
<evidence type="ECO:0000256" key="3">
    <source>
        <dbReference type="ARBA" id="ARBA00013080"/>
    </source>
</evidence>
<feature type="active site" description="Proton donor" evidence="8">
    <location>
        <position position="74"/>
    </location>
</feature>
<feature type="binding site" evidence="8">
    <location>
        <position position="147"/>
    </location>
    <ligand>
        <name>substrate</name>
    </ligand>
</feature>
<dbReference type="GO" id="GO:0008837">
    <property type="term" value="F:diaminopimelate epimerase activity"/>
    <property type="evidence" value="ECO:0007669"/>
    <property type="project" value="UniProtKB-UniRule"/>
</dbReference>
<feature type="site" description="Could be important to modulate the pK values of the two catalytic cysteine residues" evidence="8">
    <location>
        <position position="149"/>
    </location>
</feature>
<dbReference type="NCBIfam" id="TIGR00652">
    <property type="entry name" value="DapF"/>
    <property type="match status" value="1"/>
</dbReference>
<evidence type="ECO:0000256" key="7">
    <source>
        <dbReference type="ARBA" id="ARBA00051712"/>
    </source>
</evidence>
<proteinExistence type="inferred from homology"/>
<dbReference type="PROSITE" id="PS01326">
    <property type="entry name" value="DAP_EPIMERASE"/>
    <property type="match status" value="1"/>
</dbReference>
<dbReference type="InterPro" id="IPR018510">
    <property type="entry name" value="DAP_epimerase_AS"/>
</dbReference>
<keyword evidence="8" id="KW-0963">Cytoplasm</keyword>
<dbReference type="RefSeq" id="WP_095671828.1">
    <property type="nucleotide sequence ID" value="NZ_CP016769.1"/>
</dbReference>
<comment type="caution">
    <text evidence="8">Lacks conserved residue(s) required for the propagation of feature annotation.</text>
</comment>
<feature type="active site" evidence="9">
    <location>
        <position position="74"/>
    </location>
</feature>
<feature type="binding site" evidence="8">
    <location>
        <begin position="198"/>
        <end position="199"/>
    </location>
    <ligand>
        <name>substrate</name>
    </ligand>
</feature>
<gene>
    <name evidence="8" type="primary">dapF</name>
    <name evidence="10" type="ORF">A1s21148_04350</name>
</gene>
<dbReference type="GO" id="GO:0005829">
    <property type="term" value="C:cytosol"/>
    <property type="evidence" value="ECO:0007669"/>
    <property type="project" value="TreeGrafter"/>
</dbReference>
<sequence length="270" mass="29300">MNTPIIATYGHGTENDFLVVFDPEEEISITTSQTAAMCNRETGIGADGLIKIGKRDGKWFMDYRNADGSLAEMCGNGIRVMARYLVERGHQPEGIFAINTRDGVKHLRVPTKDDISVNMGKVIDEGEAVTASVEGKIWNGYHISVGNPHAVVFVEKIEDVGSLKDAPVVRPRDIYPEGVNVEFVEVTANKEIKMRVHERGSGETRSCGTGTCAVALAATLHTNTSLPARWVIHPPGGRLVVDIDPHANATLIGPAVLIKDIDITNYLQDA</sequence>
<dbReference type="AlphaFoldDB" id="A0AAC9YS70"/>
<accession>A0AAC9YS70</accession>
<organism evidence="10 11">
    <name type="scientific">Candidatus Planktophila lacus</name>
    <dbReference type="NCBI Taxonomy" id="1884913"/>
    <lineage>
        <taxon>Bacteria</taxon>
        <taxon>Bacillati</taxon>
        <taxon>Actinomycetota</taxon>
        <taxon>Actinomycetes</taxon>
        <taxon>Candidatus Nanopelagicales</taxon>
        <taxon>Candidatus Nanopelagicaceae</taxon>
        <taxon>Candidatus Planktophila</taxon>
    </lineage>
</organism>
<dbReference type="EMBL" id="CP016769">
    <property type="protein sequence ID" value="ASY11348.1"/>
    <property type="molecule type" value="Genomic_DNA"/>
</dbReference>
<evidence type="ECO:0000256" key="1">
    <source>
        <dbReference type="ARBA" id="ARBA00005196"/>
    </source>
</evidence>
<keyword evidence="5 8" id="KW-0457">Lysine biosynthesis</keyword>
<comment type="subunit">
    <text evidence="8">Homodimer.</text>
</comment>
<comment type="function">
    <text evidence="8">Catalyzes the stereoinversion of LL-2,6-diaminopimelate (L,L-DAP) to meso-diaminopimelate (meso-DAP), a precursor of L-lysine and an essential component of the bacterial peptidoglycan.</text>
</comment>
<comment type="catalytic activity">
    <reaction evidence="7 8">
        <text>(2S,6S)-2,6-diaminopimelate = meso-2,6-diaminopimelate</text>
        <dbReference type="Rhea" id="RHEA:15393"/>
        <dbReference type="ChEBI" id="CHEBI:57609"/>
        <dbReference type="ChEBI" id="CHEBI:57791"/>
        <dbReference type="EC" id="5.1.1.7"/>
    </reaction>
</comment>
<dbReference type="GO" id="GO:0009089">
    <property type="term" value="P:lysine biosynthetic process via diaminopimelate"/>
    <property type="evidence" value="ECO:0007669"/>
    <property type="project" value="UniProtKB-UniRule"/>
</dbReference>
<feature type="binding site" evidence="8">
    <location>
        <position position="15"/>
    </location>
    <ligand>
        <name>substrate</name>
    </ligand>
</feature>
<reference evidence="10 11" key="1">
    <citation type="submission" date="2016-07" db="EMBL/GenBank/DDBJ databases">
        <title>High microdiversification within the ubiquitous acI lineage of Actinobacteria.</title>
        <authorList>
            <person name="Neuenschwander S.M."/>
            <person name="Salcher M."/>
            <person name="Ghai R."/>
            <person name="Pernthaler J."/>
        </authorList>
    </citation>
    <scope>NUCLEOTIDE SEQUENCE [LARGE SCALE GENOMIC DNA]</scope>
    <source>
        <strain evidence="10">MMS-21-148</strain>
    </source>
</reference>
<dbReference type="HAMAP" id="MF_00197">
    <property type="entry name" value="DAP_epimerase"/>
    <property type="match status" value="1"/>
</dbReference>
<evidence type="ECO:0000256" key="5">
    <source>
        <dbReference type="ARBA" id="ARBA00023154"/>
    </source>
</evidence>
<keyword evidence="11" id="KW-1185">Reference proteome</keyword>
<evidence type="ECO:0000256" key="8">
    <source>
        <dbReference type="HAMAP-Rule" id="MF_00197"/>
    </source>
</evidence>
<dbReference type="PANTHER" id="PTHR31689">
    <property type="entry name" value="DIAMINOPIMELATE EPIMERASE, CHLOROPLASTIC"/>
    <property type="match status" value="1"/>
</dbReference>
<feature type="active site" description="Proton acceptor" evidence="8">
    <location>
        <position position="207"/>
    </location>
</feature>
<keyword evidence="6 8" id="KW-0413">Isomerase</keyword>
<dbReference type="SUPFAM" id="SSF54506">
    <property type="entry name" value="Diaminopimelate epimerase-like"/>
    <property type="match status" value="2"/>
</dbReference>
<dbReference type="Proteomes" id="UP000217144">
    <property type="component" value="Chromosome"/>
</dbReference>
<feature type="site" description="Could be important to modulate the pK values of the two catalytic cysteine residues" evidence="8">
    <location>
        <position position="198"/>
    </location>
</feature>
<feature type="binding site" evidence="8">
    <location>
        <begin position="208"/>
        <end position="209"/>
    </location>
    <ligand>
        <name>substrate</name>
    </ligand>
</feature>
<feature type="binding site" evidence="8">
    <location>
        <position position="180"/>
    </location>
    <ligand>
        <name>substrate</name>
    </ligand>
</feature>
<feature type="binding site" evidence="8">
    <location>
        <begin position="75"/>
        <end position="76"/>
    </location>
    <ligand>
        <name>substrate</name>
    </ligand>
</feature>
<dbReference type="PANTHER" id="PTHR31689:SF0">
    <property type="entry name" value="DIAMINOPIMELATE EPIMERASE"/>
    <property type="match status" value="1"/>
</dbReference>
<dbReference type="Pfam" id="PF01678">
    <property type="entry name" value="DAP_epimerase"/>
    <property type="match status" value="2"/>
</dbReference>
<evidence type="ECO:0000256" key="9">
    <source>
        <dbReference type="PROSITE-ProRule" id="PRU10125"/>
    </source>
</evidence>